<dbReference type="SUPFAM" id="SSF56219">
    <property type="entry name" value="DNase I-like"/>
    <property type="match status" value="1"/>
</dbReference>
<reference evidence="2" key="1">
    <citation type="journal article" date="2025" name="Foods">
        <title>Unveiling the Microbial Signatures of Arabica Coffee Cherries: Insights into Ripeness Specific Diversity, Functional Traits, and Implications for Quality and Safety.</title>
        <authorList>
            <consortium name="RefSeq"/>
            <person name="Tenea G.N."/>
            <person name="Cifuentes V."/>
            <person name="Reyes P."/>
            <person name="Cevallos-Vallejos M."/>
        </authorList>
    </citation>
    <scope>NUCLEOTIDE SEQUENCE [LARGE SCALE GENOMIC DNA]</scope>
</reference>
<name>A0A6P6WZ02_COFAR</name>
<dbReference type="RefSeq" id="XP_027120624.2">
    <property type="nucleotide sequence ID" value="XM_027264823.2"/>
</dbReference>
<dbReference type="GeneID" id="113737624"/>
<sequence>MHDVKFAAICEPKADVSQIEYIRLRLSFDAIEINMSGDLWVFYSLPFTCSVLGRSSQHISLLVYHSWLPGNLVVSFVHASCSREERRALWHALLADKPTSVPWCVCGDFNVILEPQEKRGGRPFGNTEGQELLSFMEEAAVFDMGFPGSSFTWCNNQRGRARIWKRLDRFLINKECATLPLFISEVGGPPLRILCSKLLATRRAIQEWNKNSFGNVFNVVRVAEENVLRAEFRVEHDDSEEAQIELSRVQTELRHALLIEEQF</sequence>
<dbReference type="Proteomes" id="UP001652660">
    <property type="component" value="Chromosome 3e"/>
</dbReference>
<evidence type="ECO:0000313" key="3">
    <source>
        <dbReference type="RefSeq" id="XP_027120624.2"/>
    </source>
</evidence>
<gene>
    <name evidence="3" type="primary">LOC113737624</name>
</gene>
<evidence type="ECO:0000313" key="2">
    <source>
        <dbReference type="Proteomes" id="UP001652660"/>
    </source>
</evidence>
<dbReference type="Pfam" id="PF03372">
    <property type="entry name" value="Exo_endo_phos"/>
    <property type="match status" value="1"/>
</dbReference>
<dbReference type="GO" id="GO:0003824">
    <property type="term" value="F:catalytic activity"/>
    <property type="evidence" value="ECO:0007669"/>
    <property type="project" value="InterPro"/>
</dbReference>
<proteinExistence type="predicted"/>
<accession>A0A6P6WZ02</accession>
<dbReference type="AlphaFoldDB" id="A0A6P6WZ02"/>
<dbReference type="Gene3D" id="3.60.10.10">
    <property type="entry name" value="Endonuclease/exonuclease/phosphatase"/>
    <property type="match status" value="1"/>
</dbReference>
<dbReference type="PANTHER" id="PTHR33710:SF71">
    <property type="entry name" value="ENDONUCLEASE_EXONUCLEASE_PHOSPHATASE DOMAIN-CONTAINING PROTEIN"/>
    <property type="match status" value="1"/>
</dbReference>
<dbReference type="InterPro" id="IPR005135">
    <property type="entry name" value="Endo/exonuclease/phosphatase"/>
</dbReference>
<protein>
    <recommendedName>
        <fullName evidence="1">Endonuclease/exonuclease/phosphatase domain-containing protein</fullName>
    </recommendedName>
</protein>
<dbReference type="PANTHER" id="PTHR33710">
    <property type="entry name" value="BNAC02G09200D PROTEIN"/>
    <property type="match status" value="1"/>
</dbReference>
<keyword evidence="2" id="KW-1185">Reference proteome</keyword>
<dbReference type="OrthoDB" id="1930966at2759"/>
<dbReference type="InterPro" id="IPR036691">
    <property type="entry name" value="Endo/exonu/phosph_ase_sf"/>
</dbReference>
<evidence type="ECO:0000259" key="1">
    <source>
        <dbReference type="Pfam" id="PF03372"/>
    </source>
</evidence>
<reference evidence="3" key="2">
    <citation type="submission" date="2025-08" db="UniProtKB">
        <authorList>
            <consortium name="RefSeq"/>
        </authorList>
    </citation>
    <scope>IDENTIFICATION</scope>
    <source>
        <tissue evidence="3">Leaves</tissue>
    </source>
</reference>
<organism evidence="2 3">
    <name type="scientific">Coffea arabica</name>
    <name type="common">Arabian coffee</name>
    <dbReference type="NCBI Taxonomy" id="13443"/>
    <lineage>
        <taxon>Eukaryota</taxon>
        <taxon>Viridiplantae</taxon>
        <taxon>Streptophyta</taxon>
        <taxon>Embryophyta</taxon>
        <taxon>Tracheophyta</taxon>
        <taxon>Spermatophyta</taxon>
        <taxon>Magnoliopsida</taxon>
        <taxon>eudicotyledons</taxon>
        <taxon>Gunneridae</taxon>
        <taxon>Pentapetalae</taxon>
        <taxon>asterids</taxon>
        <taxon>lamiids</taxon>
        <taxon>Gentianales</taxon>
        <taxon>Rubiaceae</taxon>
        <taxon>Ixoroideae</taxon>
        <taxon>Gardenieae complex</taxon>
        <taxon>Bertiereae - Coffeeae clade</taxon>
        <taxon>Coffeeae</taxon>
        <taxon>Coffea</taxon>
    </lineage>
</organism>
<feature type="domain" description="Endonuclease/exonuclease/phosphatase" evidence="1">
    <location>
        <begin position="78"/>
        <end position="177"/>
    </location>
</feature>